<evidence type="ECO:0000313" key="10">
    <source>
        <dbReference type="EMBL" id="ANP47042.1"/>
    </source>
</evidence>
<dbReference type="FunCoup" id="A0A1B1AKE6">
    <property type="interactions" value="105"/>
</dbReference>
<evidence type="ECO:0000256" key="7">
    <source>
        <dbReference type="PIRNR" id="PIRNR004532"/>
    </source>
</evidence>
<feature type="binding site" evidence="8">
    <location>
        <position position="107"/>
    </location>
    <ligand>
        <name>Mn(2+)</name>
        <dbReference type="ChEBI" id="CHEBI:29035"/>
        <label>2</label>
    </ligand>
</feature>
<dbReference type="GO" id="GO:0006094">
    <property type="term" value="P:gluconeogenesis"/>
    <property type="evidence" value="ECO:0007669"/>
    <property type="project" value="InterPro"/>
</dbReference>
<dbReference type="Gene3D" id="3.30.540.10">
    <property type="entry name" value="Fructose-1,6-Bisphosphatase, subunit A, domain 1"/>
    <property type="match status" value="1"/>
</dbReference>
<feature type="binding site" evidence="9">
    <location>
        <position position="234"/>
    </location>
    <ligand>
        <name>substrate</name>
    </ligand>
</feature>
<feature type="binding site" evidence="8">
    <location>
        <position position="110"/>
    </location>
    <ligand>
        <name>Mn(2+)</name>
        <dbReference type="ChEBI" id="CHEBI:29035"/>
        <label>2</label>
    </ligand>
</feature>
<comment type="similarity">
    <text evidence="2 7">Belongs to the FBPase class 2 family.</text>
</comment>
<comment type="catalytic activity">
    <reaction evidence="1">
        <text>beta-D-fructose 1,6-bisphosphate + H2O = beta-D-fructose 6-phosphate + phosphate</text>
        <dbReference type="Rhea" id="RHEA:11064"/>
        <dbReference type="ChEBI" id="CHEBI:15377"/>
        <dbReference type="ChEBI" id="CHEBI:32966"/>
        <dbReference type="ChEBI" id="CHEBI:43474"/>
        <dbReference type="ChEBI" id="CHEBI:57634"/>
        <dbReference type="EC" id="3.1.3.11"/>
    </reaction>
</comment>
<dbReference type="SUPFAM" id="SSF56655">
    <property type="entry name" value="Carbohydrate phosphatase"/>
    <property type="match status" value="1"/>
</dbReference>
<organism evidence="10 11">
    <name type="scientific">Candidatus Viadribacter manganicus</name>
    <dbReference type="NCBI Taxonomy" id="1759059"/>
    <lineage>
        <taxon>Bacteria</taxon>
        <taxon>Pseudomonadati</taxon>
        <taxon>Pseudomonadota</taxon>
        <taxon>Alphaproteobacteria</taxon>
        <taxon>Hyphomonadales</taxon>
        <taxon>Hyphomonadaceae</taxon>
        <taxon>Candidatus Viadribacter</taxon>
    </lineage>
</organism>
<feature type="binding site" evidence="8">
    <location>
        <position position="237"/>
    </location>
    <ligand>
        <name>Mn(2+)</name>
        <dbReference type="ChEBI" id="CHEBI:29035"/>
        <label>2</label>
    </ligand>
</feature>
<dbReference type="GO" id="GO:0005829">
    <property type="term" value="C:cytosol"/>
    <property type="evidence" value="ECO:0007669"/>
    <property type="project" value="TreeGrafter"/>
</dbReference>
<dbReference type="EMBL" id="CP013244">
    <property type="protein sequence ID" value="ANP47042.1"/>
    <property type="molecule type" value="Genomic_DNA"/>
</dbReference>
<evidence type="ECO:0000256" key="9">
    <source>
        <dbReference type="PIRSR" id="PIRSR004532-2"/>
    </source>
</evidence>
<dbReference type="AlphaFoldDB" id="A0A1B1AKE6"/>
<dbReference type="PANTHER" id="PTHR30447:SF0">
    <property type="entry name" value="FRUCTOSE-1,6-BISPHOSPHATASE 1 CLASS 2-RELATED"/>
    <property type="match status" value="1"/>
</dbReference>
<keyword evidence="6 7" id="KW-0119">Carbohydrate metabolism</keyword>
<feature type="binding site" evidence="9">
    <location>
        <begin position="209"/>
        <end position="211"/>
    </location>
    <ligand>
        <name>substrate</name>
    </ligand>
</feature>
<dbReference type="PANTHER" id="PTHR30447">
    <property type="entry name" value="FRUCTOSE-1,6-BISPHOSPHATASE CLASS 2"/>
    <property type="match status" value="1"/>
</dbReference>
<dbReference type="InParanoid" id="A0A1B1AKE6"/>
<dbReference type="NCBIfam" id="TIGR00330">
    <property type="entry name" value="glpX"/>
    <property type="match status" value="1"/>
</dbReference>
<protein>
    <recommendedName>
        <fullName evidence="7">Fructose-1,6-bisphosphatase</fullName>
    </recommendedName>
</protein>
<feature type="binding site" evidence="8">
    <location>
        <position position="56"/>
    </location>
    <ligand>
        <name>Mn(2+)</name>
        <dbReference type="ChEBI" id="CHEBI:29035"/>
        <label>1</label>
    </ligand>
</feature>
<dbReference type="CDD" id="cd01516">
    <property type="entry name" value="FBPase_glpX"/>
    <property type="match status" value="1"/>
</dbReference>
<evidence type="ECO:0000256" key="5">
    <source>
        <dbReference type="ARBA" id="ARBA00023211"/>
    </source>
</evidence>
<keyword evidence="5 8" id="KW-0464">Manganese</keyword>
<sequence length="334" mass="35498">MPLRLGALKARHENHGANVSDEKIGLILGPIAQHATEVAAIASARLSGFGRKNDADQAAVDAMRRSFQSAPFSGKVVIGEGEIDEAPMLYIGEEIGAGGPRVDIAVDPLEGTKLCANDAPNAMTVVALALEGGLLHAPDMYMNKLAIGPGYPAGIIDLDLSPAENVKRLAKHKNVPVSEIRACLLDRDRHKSIIEELRSVGAGIRLIPDGDVAGVFWTTEAARSGVDIYFGSGGAPEGVLAAAAIRCAGGQMQARLMPENEQEEERARKMGRDVHAKLSLDDMAPGHVVFAASGVTHGSMFEGVHFEHGRATVDTLVWDSFTGRRSRVRSTYPQ</sequence>
<evidence type="ECO:0000256" key="1">
    <source>
        <dbReference type="ARBA" id="ARBA00001273"/>
    </source>
</evidence>
<evidence type="ECO:0000313" key="11">
    <source>
        <dbReference type="Proteomes" id="UP000092498"/>
    </source>
</evidence>
<dbReference type="STRING" id="1759059.ATE48_14525"/>
<evidence type="ECO:0000256" key="6">
    <source>
        <dbReference type="ARBA" id="ARBA00023277"/>
    </source>
</evidence>
<dbReference type="GO" id="GO:0030388">
    <property type="term" value="P:fructose 1,6-bisphosphate metabolic process"/>
    <property type="evidence" value="ECO:0007669"/>
    <property type="project" value="TreeGrafter"/>
</dbReference>
<feature type="binding site" evidence="8">
    <location>
        <position position="80"/>
    </location>
    <ligand>
        <name>Mn(2+)</name>
        <dbReference type="ChEBI" id="CHEBI:29035"/>
        <label>1</label>
    </ligand>
</feature>
<evidence type="ECO:0000256" key="2">
    <source>
        <dbReference type="ARBA" id="ARBA00008989"/>
    </source>
</evidence>
<dbReference type="KEGG" id="cbot:ATE48_14525"/>
<dbReference type="Pfam" id="PF03320">
    <property type="entry name" value="FBPase_glpX"/>
    <property type="match status" value="1"/>
</dbReference>
<dbReference type="GO" id="GO:0006071">
    <property type="term" value="P:glycerol metabolic process"/>
    <property type="evidence" value="ECO:0007669"/>
    <property type="project" value="InterPro"/>
</dbReference>
<feature type="binding site" evidence="9">
    <location>
        <begin position="110"/>
        <end position="112"/>
    </location>
    <ligand>
        <name>substrate</name>
    </ligand>
</feature>
<name>A0A1B1AKE6_9PROT</name>
<evidence type="ECO:0000256" key="8">
    <source>
        <dbReference type="PIRSR" id="PIRSR004532-1"/>
    </source>
</evidence>
<dbReference type="PIRSF" id="PIRSF004532">
    <property type="entry name" value="GlpX"/>
    <property type="match status" value="1"/>
</dbReference>
<feature type="binding site" evidence="9">
    <location>
        <begin position="187"/>
        <end position="189"/>
    </location>
    <ligand>
        <name>substrate</name>
    </ligand>
</feature>
<dbReference type="InterPro" id="IPR004464">
    <property type="entry name" value="FBPase_class-2/SBPase"/>
</dbReference>
<evidence type="ECO:0000256" key="3">
    <source>
        <dbReference type="ARBA" id="ARBA00022723"/>
    </source>
</evidence>
<keyword evidence="11" id="KW-1185">Reference proteome</keyword>
<comment type="cofactor">
    <cofactor evidence="8">
        <name>Mn(2+)</name>
        <dbReference type="ChEBI" id="CHEBI:29035"/>
    </cofactor>
</comment>
<dbReference type="Proteomes" id="UP000092498">
    <property type="component" value="Chromosome"/>
</dbReference>
<keyword evidence="4 10" id="KW-0378">Hydrolase</keyword>
<dbReference type="GO" id="GO:0042132">
    <property type="term" value="F:fructose 1,6-bisphosphate 1-phosphatase activity"/>
    <property type="evidence" value="ECO:0007669"/>
    <property type="project" value="UniProtKB-EC"/>
</dbReference>
<proteinExistence type="inferred from homology"/>
<dbReference type="GO" id="GO:0046872">
    <property type="term" value="F:metal ion binding"/>
    <property type="evidence" value="ECO:0007669"/>
    <property type="project" value="UniProtKB-KW"/>
</dbReference>
<evidence type="ECO:0000256" key="4">
    <source>
        <dbReference type="ARBA" id="ARBA00022801"/>
    </source>
</evidence>
<accession>A0A1B1AKE6</accession>
<keyword evidence="3 8" id="KW-0479">Metal-binding</keyword>
<reference evidence="10 11" key="1">
    <citation type="submission" date="2015-11" db="EMBL/GenBank/DDBJ databases">
        <title>Whole-Genome Sequence of Candidatus Oderbacter manganicum from the National Park Lower Oder Valley, Germany.</title>
        <authorList>
            <person name="Braun B."/>
            <person name="Liere K."/>
            <person name="Szewzyk U."/>
        </authorList>
    </citation>
    <scope>NUCLEOTIDE SEQUENCE [LARGE SCALE GENOMIC DNA]</scope>
    <source>
        <strain evidence="10 11">OTSz_A_272</strain>
    </source>
</reference>
<dbReference type="Gene3D" id="3.40.190.90">
    <property type="match status" value="1"/>
</dbReference>
<gene>
    <name evidence="10" type="primary">glpX</name>
    <name evidence="10" type="ORF">ATE48_14525</name>
</gene>
<feature type="binding site" evidence="9">
    <location>
        <position position="141"/>
    </location>
    <ligand>
        <name>substrate</name>
    </ligand>
</feature>